<comment type="caution">
    <text evidence="2">The sequence shown here is derived from an EMBL/GenBank/DDBJ whole genome shotgun (WGS) entry which is preliminary data.</text>
</comment>
<feature type="signal peptide" evidence="1">
    <location>
        <begin position="1"/>
        <end position="21"/>
    </location>
</feature>
<dbReference type="OrthoDB" id="7725042at2759"/>
<accession>A0A9Q0NFY8</accession>
<feature type="chain" id="PRO_5040451698" evidence="1">
    <location>
        <begin position="22"/>
        <end position="150"/>
    </location>
</feature>
<keyword evidence="1" id="KW-0732">Signal</keyword>
<sequence length="150" mass="17301">MALKIFLVLTLMAYQLAPGTGQGEEPEPEPVNKFTTCDFDLLEDQPDILEFLSEECQDVYNKADAELIMKMNYEASRFGEFMNELGQKEGWKEQATDEDIEFFQWDFDLRERVYNGTNLNCTGISESFAEFIDCKSTEREAMIAAIMRSE</sequence>
<protein>
    <submittedName>
        <fullName evidence="2">Uncharacterized protein</fullName>
    </submittedName>
</protein>
<evidence type="ECO:0000313" key="2">
    <source>
        <dbReference type="EMBL" id="KAJ6649616.1"/>
    </source>
</evidence>
<proteinExistence type="predicted"/>
<organism evidence="2 3">
    <name type="scientific">Pseudolycoriella hygida</name>
    <dbReference type="NCBI Taxonomy" id="35572"/>
    <lineage>
        <taxon>Eukaryota</taxon>
        <taxon>Metazoa</taxon>
        <taxon>Ecdysozoa</taxon>
        <taxon>Arthropoda</taxon>
        <taxon>Hexapoda</taxon>
        <taxon>Insecta</taxon>
        <taxon>Pterygota</taxon>
        <taxon>Neoptera</taxon>
        <taxon>Endopterygota</taxon>
        <taxon>Diptera</taxon>
        <taxon>Nematocera</taxon>
        <taxon>Sciaroidea</taxon>
        <taxon>Sciaridae</taxon>
        <taxon>Pseudolycoriella</taxon>
    </lineage>
</organism>
<keyword evidence="3" id="KW-1185">Reference proteome</keyword>
<dbReference type="Proteomes" id="UP001151699">
    <property type="component" value="Chromosome A"/>
</dbReference>
<evidence type="ECO:0000256" key="1">
    <source>
        <dbReference type="SAM" id="SignalP"/>
    </source>
</evidence>
<dbReference type="AlphaFoldDB" id="A0A9Q0NFY8"/>
<gene>
    <name evidence="2" type="ORF">Bhyg_04854</name>
</gene>
<evidence type="ECO:0000313" key="3">
    <source>
        <dbReference type="Proteomes" id="UP001151699"/>
    </source>
</evidence>
<name>A0A9Q0NFY8_9DIPT</name>
<dbReference type="EMBL" id="WJQU01000001">
    <property type="protein sequence ID" value="KAJ6649616.1"/>
    <property type="molecule type" value="Genomic_DNA"/>
</dbReference>
<reference evidence="2" key="1">
    <citation type="submission" date="2022-07" db="EMBL/GenBank/DDBJ databases">
        <authorList>
            <person name="Trinca V."/>
            <person name="Uliana J.V.C."/>
            <person name="Torres T.T."/>
            <person name="Ward R.J."/>
            <person name="Monesi N."/>
        </authorList>
    </citation>
    <scope>NUCLEOTIDE SEQUENCE</scope>
    <source>
        <strain evidence="2">HSMRA1968</strain>
        <tissue evidence="2">Whole embryos</tissue>
    </source>
</reference>